<evidence type="ECO:0000313" key="2">
    <source>
        <dbReference type="Proteomes" id="UP000014155"/>
    </source>
</evidence>
<protein>
    <submittedName>
        <fullName evidence="1">Uncharacterized protein</fullName>
    </submittedName>
</protein>
<keyword evidence="2" id="KW-1185">Reference proteome</keyword>
<dbReference type="PATRIC" id="fig|1195236.3.peg.1752"/>
<dbReference type="Proteomes" id="UP000014155">
    <property type="component" value="Unassembled WGS sequence"/>
</dbReference>
<dbReference type="RefSeq" id="WP_004624796.1">
    <property type="nucleotide sequence ID" value="NZ_AORV01000026.1"/>
</dbReference>
<reference evidence="1 2" key="1">
    <citation type="journal article" date="2013" name="Genome Announc.">
        <title>Draft Genome Sequence of the Cellulolytic, Mesophilic, Anaerobic Bacterium Clostridium termitidis Strain CT1112 (DSM 5398).</title>
        <authorList>
            <person name="Lal S."/>
            <person name="Ramachandran U."/>
            <person name="Zhang X."/>
            <person name="Munir R."/>
            <person name="Sparling R."/>
            <person name="Levin D.B."/>
        </authorList>
    </citation>
    <scope>NUCLEOTIDE SEQUENCE [LARGE SCALE GENOMIC DNA]</scope>
    <source>
        <strain evidence="1 2">CT1112</strain>
    </source>
</reference>
<accession>S0FKY5</accession>
<gene>
    <name evidence="1" type="ORF">CTER_1430</name>
</gene>
<dbReference type="EMBL" id="AORV01000026">
    <property type="protein sequence ID" value="EMS72552.1"/>
    <property type="molecule type" value="Genomic_DNA"/>
</dbReference>
<proteinExistence type="predicted"/>
<name>S0FKY5_RUMCE</name>
<dbReference type="STRING" id="1195236.CTER_1430"/>
<evidence type="ECO:0000313" key="1">
    <source>
        <dbReference type="EMBL" id="EMS72552.1"/>
    </source>
</evidence>
<sequence>MKEESYESGKLISTMTYEFKYADRDEKLFDASGEGVKLEQLDMNKVSKKLKEVTKSHLKN</sequence>
<dbReference type="AlphaFoldDB" id="S0FKY5"/>
<comment type="caution">
    <text evidence="1">The sequence shown here is derived from an EMBL/GenBank/DDBJ whole genome shotgun (WGS) entry which is preliminary data.</text>
</comment>
<organism evidence="1 2">
    <name type="scientific">Ruminiclostridium cellobioparum subsp. termitidis CT1112</name>
    <dbReference type="NCBI Taxonomy" id="1195236"/>
    <lineage>
        <taxon>Bacteria</taxon>
        <taxon>Bacillati</taxon>
        <taxon>Bacillota</taxon>
        <taxon>Clostridia</taxon>
        <taxon>Eubacteriales</taxon>
        <taxon>Oscillospiraceae</taxon>
        <taxon>Ruminiclostridium</taxon>
    </lineage>
</organism>